<evidence type="ECO:0000313" key="2">
    <source>
        <dbReference type="EMBL" id="OWF56506.1"/>
    </source>
</evidence>
<feature type="region of interest" description="Disordered" evidence="1">
    <location>
        <begin position="51"/>
        <end position="85"/>
    </location>
</feature>
<protein>
    <submittedName>
        <fullName evidence="2">Uncharacterized protein</fullName>
    </submittedName>
</protein>
<evidence type="ECO:0000313" key="3">
    <source>
        <dbReference type="Proteomes" id="UP000242188"/>
    </source>
</evidence>
<dbReference type="AlphaFoldDB" id="A0A210R6H0"/>
<reference evidence="2 3" key="1">
    <citation type="journal article" date="2017" name="Nat. Ecol. Evol.">
        <title>Scallop genome provides insights into evolution of bilaterian karyotype and development.</title>
        <authorList>
            <person name="Wang S."/>
            <person name="Zhang J."/>
            <person name="Jiao W."/>
            <person name="Li J."/>
            <person name="Xun X."/>
            <person name="Sun Y."/>
            <person name="Guo X."/>
            <person name="Huan P."/>
            <person name="Dong B."/>
            <person name="Zhang L."/>
            <person name="Hu X."/>
            <person name="Sun X."/>
            <person name="Wang J."/>
            <person name="Zhao C."/>
            <person name="Wang Y."/>
            <person name="Wang D."/>
            <person name="Huang X."/>
            <person name="Wang R."/>
            <person name="Lv J."/>
            <person name="Li Y."/>
            <person name="Zhang Z."/>
            <person name="Liu B."/>
            <person name="Lu W."/>
            <person name="Hui Y."/>
            <person name="Liang J."/>
            <person name="Zhou Z."/>
            <person name="Hou R."/>
            <person name="Li X."/>
            <person name="Liu Y."/>
            <person name="Li H."/>
            <person name="Ning X."/>
            <person name="Lin Y."/>
            <person name="Zhao L."/>
            <person name="Xing Q."/>
            <person name="Dou J."/>
            <person name="Li Y."/>
            <person name="Mao J."/>
            <person name="Guo H."/>
            <person name="Dou H."/>
            <person name="Li T."/>
            <person name="Mu C."/>
            <person name="Jiang W."/>
            <person name="Fu Q."/>
            <person name="Fu X."/>
            <person name="Miao Y."/>
            <person name="Liu J."/>
            <person name="Yu Q."/>
            <person name="Li R."/>
            <person name="Liao H."/>
            <person name="Li X."/>
            <person name="Kong Y."/>
            <person name="Jiang Z."/>
            <person name="Chourrout D."/>
            <person name="Li R."/>
            <person name="Bao Z."/>
        </authorList>
    </citation>
    <scope>NUCLEOTIDE SEQUENCE [LARGE SCALE GENOMIC DNA]</scope>
    <source>
        <strain evidence="2 3">PY_sf001</strain>
    </source>
</reference>
<feature type="compositionally biased region" description="Acidic residues" evidence="1">
    <location>
        <begin position="73"/>
        <end position="85"/>
    </location>
</feature>
<sequence>MPFYLPKGCKQQSTEVANLSRLVTKLQAVMQYRKSSVRRCWKNQGSQIKSKPSWKKISKDNVLDAADLPTPDSDTDEESDVNPEE</sequence>
<name>A0A210R6H0_MIZYE</name>
<comment type="caution">
    <text evidence="2">The sequence shown here is derived from an EMBL/GenBank/DDBJ whole genome shotgun (WGS) entry which is preliminary data.</text>
</comment>
<keyword evidence="3" id="KW-1185">Reference proteome</keyword>
<evidence type="ECO:0000256" key="1">
    <source>
        <dbReference type="SAM" id="MobiDB-lite"/>
    </source>
</evidence>
<dbReference type="Proteomes" id="UP000242188">
    <property type="component" value="Unassembled WGS sequence"/>
</dbReference>
<dbReference type="EMBL" id="NEDP02000186">
    <property type="protein sequence ID" value="OWF56506.1"/>
    <property type="molecule type" value="Genomic_DNA"/>
</dbReference>
<accession>A0A210R6H0</accession>
<gene>
    <name evidence="2" type="ORF">KP79_PYT13761</name>
</gene>
<proteinExistence type="predicted"/>
<organism evidence="2 3">
    <name type="scientific">Mizuhopecten yessoensis</name>
    <name type="common">Japanese scallop</name>
    <name type="synonym">Patinopecten yessoensis</name>
    <dbReference type="NCBI Taxonomy" id="6573"/>
    <lineage>
        <taxon>Eukaryota</taxon>
        <taxon>Metazoa</taxon>
        <taxon>Spiralia</taxon>
        <taxon>Lophotrochozoa</taxon>
        <taxon>Mollusca</taxon>
        <taxon>Bivalvia</taxon>
        <taxon>Autobranchia</taxon>
        <taxon>Pteriomorphia</taxon>
        <taxon>Pectinida</taxon>
        <taxon>Pectinoidea</taxon>
        <taxon>Pectinidae</taxon>
        <taxon>Mizuhopecten</taxon>
    </lineage>
</organism>